<accession>A0A8J3I2Z8</accession>
<keyword evidence="1" id="KW-0472">Membrane</keyword>
<organism evidence="2 3">
    <name type="scientific">Ktedonospora formicarum</name>
    <dbReference type="NCBI Taxonomy" id="2778364"/>
    <lineage>
        <taxon>Bacteria</taxon>
        <taxon>Bacillati</taxon>
        <taxon>Chloroflexota</taxon>
        <taxon>Ktedonobacteria</taxon>
        <taxon>Ktedonobacterales</taxon>
        <taxon>Ktedonobacteraceae</taxon>
        <taxon>Ktedonospora</taxon>
    </lineage>
</organism>
<gene>
    <name evidence="2" type="ORF">KSX_59890</name>
</gene>
<evidence type="ECO:0000256" key="1">
    <source>
        <dbReference type="SAM" id="Phobius"/>
    </source>
</evidence>
<comment type="caution">
    <text evidence="2">The sequence shown here is derived from an EMBL/GenBank/DDBJ whole genome shotgun (WGS) entry which is preliminary data.</text>
</comment>
<keyword evidence="3" id="KW-1185">Reference proteome</keyword>
<keyword evidence="1" id="KW-0812">Transmembrane</keyword>
<protein>
    <submittedName>
        <fullName evidence="2">Uncharacterized protein</fullName>
    </submittedName>
</protein>
<sequence>MQNIPPQSVYPPQVIPQQISRSGGRVALKYGFIAGAILSAISIVVFITFLIPGTSDALYNMFPQALLGNYISLSSTIVSLFVALLNMIVYFFVGLLTARSTGKMGAAMLACLWALLCFLVIDICTYVIGAFMILPLIDVQVQSIISLLISYVFAFMIDLVLALVLGFGAGGLGALIGRQKNSFEPLR</sequence>
<dbReference type="AlphaFoldDB" id="A0A8J3I2Z8"/>
<dbReference type="EMBL" id="BNJF01000003">
    <property type="protein sequence ID" value="GHO47826.1"/>
    <property type="molecule type" value="Genomic_DNA"/>
</dbReference>
<evidence type="ECO:0000313" key="2">
    <source>
        <dbReference type="EMBL" id="GHO47826.1"/>
    </source>
</evidence>
<feature type="transmembrane region" description="Helical" evidence="1">
    <location>
        <begin position="149"/>
        <end position="177"/>
    </location>
</feature>
<dbReference type="Proteomes" id="UP000612362">
    <property type="component" value="Unassembled WGS sequence"/>
</dbReference>
<reference evidence="2" key="1">
    <citation type="submission" date="2020-10" db="EMBL/GenBank/DDBJ databases">
        <title>Taxonomic study of unclassified bacteria belonging to the class Ktedonobacteria.</title>
        <authorList>
            <person name="Yabe S."/>
            <person name="Wang C.M."/>
            <person name="Zheng Y."/>
            <person name="Sakai Y."/>
            <person name="Cavaletti L."/>
            <person name="Monciardini P."/>
            <person name="Donadio S."/>
        </authorList>
    </citation>
    <scope>NUCLEOTIDE SEQUENCE</scope>
    <source>
        <strain evidence="2">SOSP1-1</strain>
    </source>
</reference>
<keyword evidence="1" id="KW-1133">Transmembrane helix</keyword>
<evidence type="ECO:0000313" key="3">
    <source>
        <dbReference type="Proteomes" id="UP000612362"/>
    </source>
</evidence>
<name>A0A8J3I2Z8_9CHLR</name>
<feature type="transmembrane region" description="Helical" evidence="1">
    <location>
        <begin position="110"/>
        <end position="137"/>
    </location>
</feature>
<proteinExistence type="predicted"/>
<feature type="transmembrane region" description="Helical" evidence="1">
    <location>
        <begin position="71"/>
        <end position="98"/>
    </location>
</feature>
<dbReference type="RefSeq" id="WP_220197059.1">
    <property type="nucleotide sequence ID" value="NZ_BNJF01000003.1"/>
</dbReference>
<feature type="transmembrane region" description="Helical" evidence="1">
    <location>
        <begin position="30"/>
        <end position="51"/>
    </location>
</feature>